<proteinExistence type="predicted"/>
<protein>
    <submittedName>
        <fullName evidence="1">Uncharacterized protein</fullName>
    </submittedName>
</protein>
<dbReference type="HOGENOM" id="CLU_1446592_0_0_11"/>
<name>Q0S4W4_RHOJR</name>
<accession>Q0S4W4</accession>
<dbReference type="Proteomes" id="UP000008710">
    <property type="component" value="Chromosome"/>
</dbReference>
<organism evidence="1 2">
    <name type="scientific">Rhodococcus jostii (strain RHA1)</name>
    <dbReference type="NCBI Taxonomy" id="101510"/>
    <lineage>
        <taxon>Bacteria</taxon>
        <taxon>Bacillati</taxon>
        <taxon>Actinomycetota</taxon>
        <taxon>Actinomycetes</taxon>
        <taxon>Mycobacteriales</taxon>
        <taxon>Nocardiaceae</taxon>
        <taxon>Rhodococcus</taxon>
    </lineage>
</organism>
<dbReference type="AlphaFoldDB" id="Q0S4W4"/>
<sequence length="187" mass="19865">MRAPVVTDPCRLEVYARNLIARTQLQGALPEKKREPARAGPVRDGSQPLSHFFLIGTNRPLDSVGVVVVSSVPGVVGALAQNSNRLPKLGVTHSVFHITIIPVGFRFGQTRGACRSGGTPPELDICPTRRSGAARITRRPRVGSAARGPAPVRMPLLHSSVHQAPRAASDLATLRCATQHNGAELGL</sequence>
<gene>
    <name evidence="1" type="ordered locus">RHA1_ro05643</name>
</gene>
<evidence type="ECO:0000313" key="1">
    <source>
        <dbReference type="EMBL" id="ABG97422.1"/>
    </source>
</evidence>
<reference evidence="2" key="1">
    <citation type="journal article" date="2006" name="Proc. Natl. Acad. Sci. U.S.A.">
        <title>The complete genome of Rhodococcus sp. RHA1 provides insights into a catabolic powerhouse.</title>
        <authorList>
            <person name="McLeod M.P."/>
            <person name="Warren R.L."/>
            <person name="Hsiao W.W.L."/>
            <person name="Araki N."/>
            <person name="Myhre M."/>
            <person name="Fernandes C."/>
            <person name="Miyazawa D."/>
            <person name="Wong W."/>
            <person name="Lillquist A.L."/>
            <person name="Wang D."/>
            <person name="Dosanjh M."/>
            <person name="Hara H."/>
            <person name="Petrescu A."/>
            <person name="Morin R.D."/>
            <person name="Yang G."/>
            <person name="Stott J.M."/>
            <person name="Schein J.E."/>
            <person name="Shin H."/>
            <person name="Smailus D."/>
            <person name="Siddiqui A.S."/>
            <person name="Marra M.A."/>
            <person name="Jones S.J.M."/>
            <person name="Holt R."/>
            <person name="Brinkman F.S.L."/>
            <person name="Miyauchi K."/>
            <person name="Fukuda M."/>
            <person name="Davies J.E."/>
            <person name="Mohn W.W."/>
            <person name="Eltis L.D."/>
        </authorList>
    </citation>
    <scope>NUCLEOTIDE SEQUENCE [LARGE SCALE GENOMIC DNA]</scope>
    <source>
        <strain evidence="2">RHA1</strain>
    </source>
</reference>
<dbReference type="KEGG" id="rha:RHA1_ro05643"/>
<dbReference type="EMBL" id="CP000431">
    <property type="protein sequence ID" value="ABG97422.1"/>
    <property type="molecule type" value="Genomic_DNA"/>
</dbReference>
<evidence type="ECO:0000313" key="2">
    <source>
        <dbReference type="Proteomes" id="UP000008710"/>
    </source>
</evidence>